<keyword evidence="1" id="KW-0732">Signal</keyword>
<dbReference type="PANTHER" id="PTHR47637:SF1">
    <property type="entry name" value="CHAPERONE SURA"/>
    <property type="match status" value="1"/>
</dbReference>
<keyword evidence="2" id="KW-0472">Membrane</keyword>
<protein>
    <submittedName>
        <fullName evidence="3">Peptidylprolyl isomerase</fullName>
    </submittedName>
</protein>
<name>A0A937APJ0_9HYPH</name>
<dbReference type="Gene3D" id="1.10.4030.10">
    <property type="entry name" value="Porin chaperone SurA, peptide-binding domain"/>
    <property type="match status" value="1"/>
</dbReference>
<dbReference type="EMBL" id="SEOL01000001">
    <property type="protein sequence ID" value="MBL0848586.1"/>
    <property type="molecule type" value="Genomic_DNA"/>
</dbReference>
<accession>A0A937APJ0</accession>
<evidence type="ECO:0000313" key="4">
    <source>
        <dbReference type="Proteomes" id="UP000736856"/>
    </source>
</evidence>
<reference evidence="3" key="1">
    <citation type="submission" date="2019-02" db="EMBL/GenBank/DDBJ databases">
        <title>A novel Candidatus Liberibacter species associated with the New Zealand native fuchsia psyllid, Ctenarytaina fuchsiae.</title>
        <authorList>
            <person name="Thompson S.M."/>
            <person name="Jorgensen N."/>
            <person name="David C."/>
            <person name="Bulman S.R."/>
            <person name="Smith G.R."/>
        </authorList>
    </citation>
    <scope>NUCLEOTIDE SEQUENCE</scope>
    <source>
        <strain evidence="3">Oxford</strain>
    </source>
</reference>
<evidence type="ECO:0000256" key="2">
    <source>
        <dbReference type="SAM" id="Phobius"/>
    </source>
</evidence>
<dbReference type="SUPFAM" id="SSF109998">
    <property type="entry name" value="Triger factor/SurA peptide-binding domain-like"/>
    <property type="match status" value="1"/>
</dbReference>
<sequence length="316" mass="36613">MIFQNLILRHRLSQILTIFSIYMVFLPINEIWAISSQIYITVNGDAITTGDISKRIALLHLQNINGDLDKIAAQEIITETLKKQEIQKYGMALPSDSINYFFEQHARKNGMSSEELRNMLNDKGVGEDYFKKYLAVQLEWPNVVNNDFRSQNRGWDEQLPSDYREKIGNNITVREYIVKKVIFVTPHNKYNNNAFIQKRTKEAEISRSHFPKNCNQAEKFASSMRDVSIGEAQRVLETDLYPHIRTLLKTARNNTTDIYATDHGIEYIAICATRDLTGEIAAKAAFSAQEMPKKLDKHEKEYIKTLRSNAYIQFYK</sequence>
<evidence type="ECO:0000313" key="3">
    <source>
        <dbReference type="EMBL" id="MBL0848586.1"/>
    </source>
</evidence>
<dbReference type="InterPro" id="IPR050280">
    <property type="entry name" value="OMP_Chaperone_SurA"/>
</dbReference>
<dbReference type="PANTHER" id="PTHR47637">
    <property type="entry name" value="CHAPERONE SURA"/>
    <property type="match status" value="1"/>
</dbReference>
<dbReference type="GO" id="GO:0016853">
    <property type="term" value="F:isomerase activity"/>
    <property type="evidence" value="ECO:0007669"/>
    <property type="project" value="UniProtKB-KW"/>
</dbReference>
<comment type="caution">
    <text evidence="3">The sequence shown here is derived from an EMBL/GenBank/DDBJ whole genome shotgun (WGS) entry which is preliminary data.</text>
</comment>
<dbReference type="Proteomes" id="UP000736856">
    <property type="component" value="Unassembled WGS sequence"/>
</dbReference>
<proteinExistence type="predicted"/>
<keyword evidence="2" id="KW-1133">Transmembrane helix</keyword>
<organism evidence="3 4">
    <name type="scientific">Candidatus Liberibacter ctenarytainae</name>
    <dbReference type="NCBI Taxonomy" id="2020335"/>
    <lineage>
        <taxon>Bacteria</taxon>
        <taxon>Pseudomonadati</taxon>
        <taxon>Pseudomonadota</taxon>
        <taxon>Alphaproteobacteria</taxon>
        <taxon>Hyphomicrobiales</taxon>
        <taxon>Rhizobiaceae</taxon>
        <taxon>Liberibacter</taxon>
    </lineage>
</organism>
<gene>
    <name evidence="3" type="ORF">EU981_00555</name>
</gene>
<feature type="transmembrane region" description="Helical" evidence="2">
    <location>
        <begin position="12"/>
        <end position="34"/>
    </location>
</feature>
<dbReference type="InterPro" id="IPR027304">
    <property type="entry name" value="Trigger_fact/SurA_dom_sf"/>
</dbReference>
<keyword evidence="3" id="KW-0413">Isomerase</keyword>
<dbReference type="AlphaFoldDB" id="A0A937APJ0"/>
<evidence type="ECO:0000256" key="1">
    <source>
        <dbReference type="ARBA" id="ARBA00022729"/>
    </source>
</evidence>
<keyword evidence="2" id="KW-0812">Transmembrane</keyword>